<dbReference type="Pfam" id="PF02518">
    <property type="entry name" value="HATPase_c"/>
    <property type="match status" value="1"/>
</dbReference>
<feature type="modified residue" description="4-aspartylphosphate" evidence="3">
    <location>
        <position position="400"/>
    </location>
</feature>
<dbReference type="SUPFAM" id="SSF55785">
    <property type="entry name" value="PYP-like sensor domain (PAS domain)"/>
    <property type="match status" value="1"/>
</dbReference>
<evidence type="ECO:0000256" key="1">
    <source>
        <dbReference type="ARBA" id="ARBA00000085"/>
    </source>
</evidence>
<dbReference type="SUPFAM" id="SSF47384">
    <property type="entry name" value="Homodimeric domain of signal transducing histidine kinase"/>
    <property type="match status" value="1"/>
</dbReference>
<dbReference type="SMART" id="SM00448">
    <property type="entry name" value="REC"/>
    <property type="match status" value="1"/>
</dbReference>
<dbReference type="Gene3D" id="3.30.565.10">
    <property type="entry name" value="Histidine kinase-like ATPase, C-terminal domain"/>
    <property type="match status" value="1"/>
</dbReference>
<evidence type="ECO:0000259" key="6">
    <source>
        <dbReference type="PROSITE" id="PS50110"/>
    </source>
</evidence>
<dbReference type="Gene3D" id="1.10.287.130">
    <property type="match status" value="1"/>
</dbReference>
<feature type="compositionally biased region" description="Basic and acidic residues" evidence="4">
    <location>
        <begin position="264"/>
        <end position="274"/>
    </location>
</feature>
<evidence type="ECO:0000259" key="7">
    <source>
        <dbReference type="PROSITE" id="PS50113"/>
    </source>
</evidence>
<accession>S0FW64</accession>
<dbReference type="SUPFAM" id="SSF52172">
    <property type="entry name" value="CheY-like"/>
    <property type="match status" value="1"/>
</dbReference>
<dbReference type="CDD" id="cd00082">
    <property type="entry name" value="HisKA"/>
    <property type="match status" value="1"/>
</dbReference>
<dbReference type="InterPro" id="IPR000700">
    <property type="entry name" value="PAS-assoc_C"/>
</dbReference>
<dbReference type="InterPro" id="IPR001789">
    <property type="entry name" value="Sig_transdc_resp-reg_receiver"/>
</dbReference>
<evidence type="ECO:0000259" key="5">
    <source>
        <dbReference type="PROSITE" id="PS50109"/>
    </source>
</evidence>
<feature type="domain" description="Response regulatory" evidence="6">
    <location>
        <begin position="349"/>
        <end position="465"/>
    </location>
</feature>
<dbReference type="NCBIfam" id="TIGR00229">
    <property type="entry name" value="sensory_box"/>
    <property type="match status" value="1"/>
</dbReference>
<keyword evidence="3" id="KW-0597">Phosphoprotein</keyword>
<evidence type="ECO:0000256" key="3">
    <source>
        <dbReference type="PROSITE-ProRule" id="PRU00169"/>
    </source>
</evidence>
<dbReference type="Gene3D" id="3.30.450.20">
    <property type="entry name" value="PAS domain"/>
    <property type="match status" value="1"/>
</dbReference>
<keyword evidence="8" id="KW-0418">Kinase</keyword>
<name>S0FW64_9BACT</name>
<dbReference type="GO" id="GO:0000155">
    <property type="term" value="F:phosphorelay sensor kinase activity"/>
    <property type="evidence" value="ECO:0007669"/>
    <property type="project" value="InterPro"/>
</dbReference>
<comment type="catalytic activity">
    <reaction evidence="1">
        <text>ATP + protein L-histidine = ADP + protein N-phospho-L-histidine.</text>
        <dbReference type="EC" id="2.7.13.3"/>
    </reaction>
</comment>
<evidence type="ECO:0000256" key="2">
    <source>
        <dbReference type="ARBA" id="ARBA00012438"/>
    </source>
</evidence>
<evidence type="ECO:0000256" key="4">
    <source>
        <dbReference type="SAM" id="MobiDB-lite"/>
    </source>
</evidence>
<proteinExistence type="predicted"/>
<evidence type="ECO:0000313" key="9">
    <source>
        <dbReference type="Proteomes" id="UP000014216"/>
    </source>
</evidence>
<dbReference type="Pfam" id="PF00512">
    <property type="entry name" value="HisKA"/>
    <property type="match status" value="1"/>
</dbReference>
<feature type="domain" description="Histidine kinase" evidence="5">
    <location>
        <begin position="98"/>
        <end position="322"/>
    </location>
</feature>
<dbReference type="InterPro" id="IPR000014">
    <property type="entry name" value="PAS"/>
</dbReference>
<dbReference type="Proteomes" id="UP000014216">
    <property type="component" value="Unassembled WGS sequence"/>
</dbReference>
<sequence>MTGMNNRIFMDKENAEKVFQTFNQVYETKKGCKAFDWQLIRKDGSVRHVDTSVSLVTGSDGNPVGFHGIARDMTEQKTQALRLQQSQKLEALGTLAAGISHDFNNILSGIFGYAQLAKISLDNPRKASDQMDQVLAAAQRAAELVQQVLSFSREAGDQKKQLRVYLIVKESMKLLRSSFPAFIEMETRLDSKQMIPADPAKIHQMFMGLCLNAYQTMKKNGGVLTVSLTDETIIQPLQIQDKKVPAGEYLKLSVTDTGHNRNGKMPDTRVHPDTDTQTTGQLTGGMDLNDVQMIVADHDGVLIVHTQPDKGTAVEIFFPVAGAEKKPASAERAPARVVSKTQSQRSSKTIMLVDDEKAIRQIYEEFLTGHGYEVALFENGTAALNAFKADPKRVDLVITDMTMPELTGDKLSEKILEIRPDMPIILWCGFSEDISEDTAVGMGIKKYIQKPVSPRDLLQSIRKILDEN</sequence>
<dbReference type="PROSITE" id="PS50113">
    <property type="entry name" value="PAC"/>
    <property type="match status" value="1"/>
</dbReference>
<dbReference type="CDD" id="cd00130">
    <property type="entry name" value="PAS"/>
    <property type="match status" value="1"/>
</dbReference>
<organism evidence="8 9">
    <name type="scientific">Desulfotignum phosphitoxidans DSM 13687</name>
    <dbReference type="NCBI Taxonomy" id="1286635"/>
    <lineage>
        <taxon>Bacteria</taxon>
        <taxon>Pseudomonadati</taxon>
        <taxon>Thermodesulfobacteriota</taxon>
        <taxon>Desulfobacteria</taxon>
        <taxon>Desulfobacterales</taxon>
        <taxon>Desulfobacteraceae</taxon>
        <taxon>Desulfotignum</taxon>
    </lineage>
</organism>
<dbReference type="SMART" id="SM00388">
    <property type="entry name" value="HisKA"/>
    <property type="match status" value="1"/>
</dbReference>
<dbReference type="EMBL" id="APJX01000016">
    <property type="protein sequence ID" value="EMS77374.1"/>
    <property type="molecule type" value="Genomic_DNA"/>
</dbReference>
<dbReference type="AlphaFoldDB" id="S0FW64"/>
<dbReference type="EC" id="2.7.13.3" evidence="2"/>
<dbReference type="PROSITE" id="PS50110">
    <property type="entry name" value="RESPONSE_REGULATORY"/>
    <property type="match status" value="1"/>
</dbReference>
<reference evidence="8 9" key="1">
    <citation type="journal article" date="2013" name="Genome Announc.">
        <title>Draft Genome Sequence of Desulfotignum phosphitoxidans DSM 13687 Strain FiPS-3.</title>
        <authorList>
            <person name="Poehlein A."/>
            <person name="Daniel R."/>
            <person name="Simeonova D.D."/>
        </authorList>
    </citation>
    <scope>NUCLEOTIDE SEQUENCE [LARGE SCALE GENOMIC DNA]</scope>
    <source>
        <strain evidence="8 9">DSM 13687</strain>
    </source>
</reference>
<dbReference type="InterPro" id="IPR001610">
    <property type="entry name" value="PAC"/>
</dbReference>
<dbReference type="InterPro" id="IPR005467">
    <property type="entry name" value="His_kinase_dom"/>
</dbReference>
<dbReference type="InterPro" id="IPR036097">
    <property type="entry name" value="HisK_dim/P_sf"/>
</dbReference>
<keyword evidence="8" id="KW-0808">Transferase</keyword>
<dbReference type="Pfam" id="PF00072">
    <property type="entry name" value="Response_reg"/>
    <property type="match status" value="1"/>
</dbReference>
<gene>
    <name evidence="8" type="ORF">Dpo_16c00270</name>
</gene>
<dbReference type="InterPro" id="IPR036890">
    <property type="entry name" value="HATPase_C_sf"/>
</dbReference>
<dbReference type="PANTHER" id="PTHR43065">
    <property type="entry name" value="SENSOR HISTIDINE KINASE"/>
    <property type="match status" value="1"/>
</dbReference>
<dbReference type="InterPro" id="IPR003594">
    <property type="entry name" value="HATPase_dom"/>
</dbReference>
<keyword evidence="9" id="KW-1185">Reference proteome</keyword>
<dbReference type="InterPro" id="IPR011006">
    <property type="entry name" value="CheY-like_superfamily"/>
</dbReference>
<dbReference type="InterPro" id="IPR003661">
    <property type="entry name" value="HisK_dim/P_dom"/>
</dbReference>
<dbReference type="Gene3D" id="3.40.50.2300">
    <property type="match status" value="1"/>
</dbReference>
<dbReference type="CDD" id="cd00156">
    <property type="entry name" value="REC"/>
    <property type="match status" value="1"/>
</dbReference>
<dbReference type="SUPFAM" id="SSF55874">
    <property type="entry name" value="ATPase domain of HSP90 chaperone/DNA topoisomerase II/histidine kinase"/>
    <property type="match status" value="1"/>
</dbReference>
<dbReference type="PROSITE" id="PS50109">
    <property type="entry name" value="HIS_KIN"/>
    <property type="match status" value="1"/>
</dbReference>
<comment type="caution">
    <text evidence="8">The sequence shown here is derived from an EMBL/GenBank/DDBJ whole genome shotgun (WGS) entry which is preliminary data.</text>
</comment>
<dbReference type="InterPro" id="IPR035965">
    <property type="entry name" value="PAS-like_dom_sf"/>
</dbReference>
<protein>
    <recommendedName>
        <fullName evidence="2">histidine kinase</fullName>
        <ecNumber evidence="2">2.7.13.3</ecNumber>
    </recommendedName>
</protein>
<feature type="domain" description="PAC" evidence="7">
    <location>
        <begin position="33"/>
        <end position="85"/>
    </location>
</feature>
<dbReference type="SMART" id="SM00086">
    <property type="entry name" value="PAC"/>
    <property type="match status" value="1"/>
</dbReference>
<evidence type="ECO:0000313" key="8">
    <source>
        <dbReference type="EMBL" id="EMS77374.1"/>
    </source>
</evidence>
<feature type="region of interest" description="Disordered" evidence="4">
    <location>
        <begin position="256"/>
        <end position="283"/>
    </location>
</feature>
<dbReference type="PANTHER" id="PTHR43065:SF42">
    <property type="entry name" value="TWO-COMPONENT SENSOR PPRA"/>
    <property type="match status" value="1"/>
</dbReference>